<dbReference type="STRING" id="1202536.A33U_0215"/>
<evidence type="ECO:0000313" key="4">
    <source>
        <dbReference type="Proteomes" id="UP000003932"/>
    </source>
</evidence>
<dbReference type="AlphaFoldDB" id="J7GT32"/>
<reference evidence="3 4" key="1">
    <citation type="journal article" date="2012" name="Mol. Biol. Evol.">
        <title>Genome reduction and co-evolution between the primary and secondary bacterial symbionts of psyllids.</title>
        <authorList>
            <person name="Sloan D.B."/>
            <person name="Moran N.A."/>
        </authorList>
    </citation>
    <scope>NUCLEOTIDE SEQUENCE [LARGE SCALE GENOMIC DNA]</scope>
    <source>
        <strain evidence="3 4">CE</strain>
    </source>
</reference>
<dbReference type="Pfam" id="PF14698">
    <property type="entry name" value="ASL_C2"/>
    <property type="match status" value="1"/>
</dbReference>
<sequence length="440" mass="53411">MNKKINTFFNPLKINKFLLFYELKIIFSYIKCLFYSNYINLYEKNKILNSIIFIKNNFKINKNNDYYLEFNLIKLNGNLAKKFFFKKLKINDSLLLKLMLFDEIEKISQLLIFIRKTLIYISEIEFNTIIPEFYNNKIKNIITLGHHFLYWNEMFRRDHIRLLYCKKMINVFSFDPMLLYENNYINKFIIKKILNFKFLKENSLDSIYDKDYLVDFASFCSIIMSHLKKICDEIILWSFENINFIKLSNKIYNNYYLNKHFNLFELIKNKTSKIYGNLINILIIIKNQTFVYFENLYDDKENLLENIYLIKNCLNNFRKSLLLIKFNKKNMYLFSLKSFSTSFNLINYLLIKGLNLNDSYYISNKCINYCINNNINLYNISINELKKISYYFDKDVFFFISLEYSLKLRNTYGDSSINQILKSIKRAKFFLNNIIINFKL</sequence>
<dbReference type="PANTHER" id="PTHR43814:SF1">
    <property type="entry name" value="ARGININOSUCCINATE LYASE"/>
    <property type="match status" value="1"/>
</dbReference>
<dbReference type="Proteomes" id="UP000003932">
    <property type="component" value="Chromosome"/>
</dbReference>
<dbReference type="RefSeq" id="WP_014886960.1">
    <property type="nucleotide sequence ID" value="NC_018414.1"/>
</dbReference>
<accession>J7GT32</accession>
<dbReference type="Gene3D" id="1.10.275.10">
    <property type="entry name" value="Fumarase/aspartase (N-terminal domain)"/>
    <property type="match status" value="1"/>
</dbReference>
<feature type="domain" description="Argininosuccinate lyase C-terminal" evidence="2">
    <location>
        <begin position="339"/>
        <end position="406"/>
    </location>
</feature>
<dbReference type="GO" id="GO:0005829">
    <property type="term" value="C:cytosol"/>
    <property type="evidence" value="ECO:0007669"/>
    <property type="project" value="TreeGrafter"/>
</dbReference>
<dbReference type="InterPro" id="IPR024083">
    <property type="entry name" value="Fumarase/histidase_N"/>
</dbReference>
<protein>
    <submittedName>
        <fullName evidence="3">Putative argininosuccinate lyase</fullName>
    </submittedName>
</protein>
<dbReference type="OrthoDB" id="9769623at2"/>
<dbReference type="HOGENOM" id="CLU_686403_0_0_6"/>
<dbReference type="Gene3D" id="1.10.40.30">
    <property type="entry name" value="Fumarase/aspartase (C-terminal domain)"/>
    <property type="match status" value="1"/>
</dbReference>
<dbReference type="KEGG" id="cru:A33U_0215"/>
<dbReference type="GO" id="GO:0042450">
    <property type="term" value="P:L-arginine biosynthetic process via ornithine"/>
    <property type="evidence" value="ECO:0007669"/>
    <property type="project" value="InterPro"/>
</dbReference>
<keyword evidence="3" id="KW-0456">Lyase</keyword>
<name>J7GT32_CARRU</name>
<dbReference type="EMBL" id="CP003541">
    <property type="protein sequence ID" value="AFP83659.1"/>
    <property type="molecule type" value="Genomic_DNA"/>
</dbReference>
<dbReference type="Pfam" id="PF00206">
    <property type="entry name" value="Lyase_1"/>
    <property type="match status" value="1"/>
</dbReference>
<dbReference type="InterPro" id="IPR022761">
    <property type="entry name" value="Fumarate_lyase_N"/>
</dbReference>
<gene>
    <name evidence="3" type="primary">argH</name>
    <name evidence="3" type="ORF">A33U_0215</name>
</gene>
<dbReference type="InterPro" id="IPR009049">
    <property type="entry name" value="Argininosuccinate_lyase"/>
</dbReference>
<dbReference type="GO" id="GO:0004056">
    <property type="term" value="F:argininosuccinate lyase activity"/>
    <property type="evidence" value="ECO:0007669"/>
    <property type="project" value="InterPro"/>
</dbReference>
<dbReference type="PATRIC" id="fig|1202536.3.peg.184"/>
<dbReference type="InterPro" id="IPR008948">
    <property type="entry name" value="L-Aspartase-like"/>
</dbReference>
<proteinExistence type="predicted"/>
<evidence type="ECO:0000259" key="2">
    <source>
        <dbReference type="Pfam" id="PF14698"/>
    </source>
</evidence>
<dbReference type="PRINTS" id="PR00145">
    <property type="entry name" value="ARGSUCLYASE"/>
</dbReference>
<dbReference type="Gene3D" id="1.20.200.10">
    <property type="entry name" value="Fumarase/aspartase (Central domain)"/>
    <property type="match status" value="1"/>
</dbReference>
<organism evidence="3 4">
    <name type="scientific">Candidatus Carsonella ruddii CE isolate Thao2000</name>
    <dbReference type="NCBI Taxonomy" id="1202536"/>
    <lineage>
        <taxon>Bacteria</taxon>
        <taxon>Pseudomonadati</taxon>
        <taxon>Pseudomonadota</taxon>
        <taxon>Gammaproteobacteria</taxon>
        <taxon>Oceanospirillales</taxon>
        <taxon>Halomonadaceae</taxon>
        <taxon>Zymobacter group</taxon>
        <taxon>Candidatus Carsonella</taxon>
    </lineage>
</organism>
<dbReference type="PANTHER" id="PTHR43814">
    <property type="entry name" value="ARGININOSUCCINATE LYASE"/>
    <property type="match status" value="1"/>
</dbReference>
<evidence type="ECO:0000259" key="1">
    <source>
        <dbReference type="Pfam" id="PF00206"/>
    </source>
</evidence>
<feature type="domain" description="Fumarate lyase N-terminal" evidence="1">
    <location>
        <begin position="142"/>
        <end position="248"/>
    </location>
</feature>
<dbReference type="SUPFAM" id="SSF48557">
    <property type="entry name" value="L-aspartase-like"/>
    <property type="match status" value="1"/>
</dbReference>
<evidence type="ECO:0000313" key="3">
    <source>
        <dbReference type="EMBL" id="AFP83659.1"/>
    </source>
</evidence>
<dbReference type="InterPro" id="IPR029419">
    <property type="entry name" value="Arg_succ_lyase_C"/>
</dbReference>